<gene>
    <name evidence="1" type="ORF">DFQ07_2776</name>
</gene>
<reference evidence="1 2" key="1">
    <citation type="submission" date="2019-03" db="EMBL/GenBank/DDBJ databases">
        <title>Genomic Encyclopedia of Type Strains, Phase III (KMG-III): the genomes of soil and plant-associated and newly described type strains.</title>
        <authorList>
            <person name="Whitman W."/>
        </authorList>
    </citation>
    <scope>NUCLEOTIDE SEQUENCE [LARGE SCALE GENOMIC DNA]</scope>
    <source>
        <strain evidence="1 2">CECT 8283</strain>
    </source>
</reference>
<dbReference type="RefSeq" id="WP_133537732.1">
    <property type="nucleotide sequence ID" value="NZ_SNYH01000006.1"/>
</dbReference>
<dbReference type="EMBL" id="SNYH01000006">
    <property type="protein sequence ID" value="TDQ22758.1"/>
    <property type="molecule type" value="Genomic_DNA"/>
</dbReference>
<comment type="caution">
    <text evidence="1">The sequence shown here is derived from an EMBL/GenBank/DDBJ whole genome shotgun (WGS) entry which is preliminary data.</text>
</comment>
<dbReference type="Proteomes" id="UP000295390">
    <property type="component" value="Unassembled WGS sequence"/>
</dbReference>
<evidence type="ECO:0008006" key="3">
    <source>
        <dbReference type="Google" id="ProtNLM"/>
    </source>
</evidence>
<keyword evidence="2" id="KW-1185">Reference proteome</keyword>
<protein>
    <recommendedName>
        <fullName evidence="3">Transglutaminase superfamily protein</fullName>
    </recommendedName>
</protein>
<proteinExistence type="predicted"/>
<sequence>MSIANERANAINAELHRNIKDGKEYEHLMPYSDCSSVKLAEGDTKVAIDNMAYWSKKYQHHTKKLAVTFANKGLKDICEAIHYYLYWHYQYKIDGETQNLYSPACAWLKRKDGIDCKSYSIIASTILSNLGIKHYFRRIKNSPNEGYSHVYVNVPFNQKNPRNLKDGYYTIDGTLQYTSEPLFYKKDDVFMDVKEAELPIYGLAGLRKNNEVSSSLMRDTNSFALAGGGATPWGAIISQAAQDLKPITEAVIGGLMDAIQGCSDADYQLPVVKLRIERDLKNVLQKKLADLEDAILWGNRNRIQHLFNFLFKDFDLGIAHLRSETAYSQLDDCIADTLTTALKYIEQLKQIIDTYFDNFIKSYNRYKVDVFYKSAITNERTLYLVVDQDASPISAEYRYIVIREEDNKYGINPVLPFGRANETFEGTSNKWLTENLHHLKITYKDGREEQYKEEILPYIEKVKELRKQYYLGGEALYYLEQPAQREMYKIWLKYDDRYTQFLKEEAQSLRTANELAMRDYQERFTKEVEMDKEAKKRKAFKRNLGFGALAFTGFLVVKK</sequence>
<evidence type="ECO:0000313" key="2">
    <source>
        <dbReference type="Proteomes" id="UP000295390"/>
    </source>
</evidence>
<accession>A0A4R6TAF8</accession>
<dbReference type="AlphaFoldDB" id="A0A4R6TAF8"/>
<organism evidence="1 2">
    <name type="scientific">Tenacibaculum caenipelagi</name>
    <dbReference type="NCBI Taxonomy" id="1325435"/>
    <lineage>
        <taxon>Bacteria</taxon>
        <taxon>Pseudomonadati</taxon>
        <taxon>Bacteroidota</taxon>
        <taxon>Flavobacteriia</taxon>
        <taxon>Flavobacteriales</taxon>
        <taxon>Flavobacteriaceae</taxon>
        <taxon>Tenacibaculum</taxon>
    </lineage>
</organism>
<name>A0A4R6TAF8_9FLAO</name>
<evidence type="ECO:0000313" key="1">
    <source>
        <dbReference type="EMBL" id="TDQ22758.1"/>
    </source>
</evidence>
<dbReference type="OrthoDB" id="1154186at2"/>